<dbReference type="AlphaFoldDB" id="A0AAX3LP18"/>
<dbReference type="InterPro" id="IPR011883">
    <property type="entry name" value="PaaD-like"/>
</dbReference>
<organism evidence="4 5">
    <name type="scientific">Sulfitobacter faviae</name>
    <dbReference type="NCBI Taxonomy" id="1775881"/>
    <lineage>
        <taxon>Bacteria</taxon>
        <taxon>Pseudomonadati</taxon>
        <taxon>Pseudomonadota</taxon>
        <taxon>Alphaproteobacteria</taxon>
        <taxon>Rhodobacterales</taxon>
        <taxon>Roseobacteraceae</taxon>
        <taxon>Sulfitobacter</taxon>
    </lineage>
</organism>
<dbReference type="Proteomes" id="UP001210770">
    <property type="component" value="Chromosome"/>
</dbReference>
<dbReference type="Pfam" id="PF01883">
    <property type="entry name" value="FeS_assembly_P"/>
    <property type="match status" value="1"/>
</dbReference>
<feature type="domain" description="PaaD zinc beta ribbon" evidence="3">
    <location>
        <begin position="143"/>
        <end position="180"/>
    </location>
</feature>
<evidence type="ECO:0000259" key="2">
    <source>
        <dbReference type="Pfam" id="PF01883"/>
    </source>
</evidence>
<dbReference type="Gene3D" id="3.30.300.130">
    <property type="entry name" value="Fe-S cluster assembly (FSCA)"/>
    <property type="match status" value="1"/>
</dbReference>
<feature type="domain" description="MIP18 family-like" evidence="2">
    <location>
        <begin position="37"/>
        <end position="97"/>
    </location>
</feature>
<dbReference type="NCBIfam" id="TIGR02159">
    <property type="entry name" value="PA_CoA_Oxy4"/>
    <property type="match status" value="1"/>
</dbReference>
<sequence>MVKPAPHSRPAPAPVPGVVRGSPSRGPARGEKPSVKTVWAWLSAIPDPEIPAISLTDLGIIRDVAWQGDTLVVTITPTYSGCPATSIINLDIETALHGHGIEKLELKRQLSPPWTTEWMSDTGRAKLEAYGIAPPRPAGGPQHCPHCQSKAVERISQFGSTPCKAQWRCLDCLEPFDYFKCI</sequence>
<dbReference type="PANTHER" id="PTHR42831">
    <property type="entry name" value="FE-S PROTEIN MATURATION AUXILIARY FACTOR YITW"/>
    <property type="match status" value="1"/>
</dbReference>
<dbReference type="InterPro" id="IPR002744">
    <property type="entry name" value="MIP18-like"/>
</dbReference>
<dbReference type="InterPro" id="IPR056572">
    <property type="entry name" value="Zn_ribbon_PaaD"/>
</dbReference>
<accession>A0AAX3LP18</accession>
<dbReference type="SUPFAM" id="SSF117916">
    <property type="entry name" value="Fe-S cluster assembly (FSCA) domain-like"/>
    <property type="match status" value="1"/>
</dbReference>
<dbReference type="InterPro" id="IPR052339">
    <property type="entry name" value="Fe-S_Maturation_MIP18"/>
</dbReference>
<protein>
    <submittedName>
        <fullName evidence="4">Phenylacetate-CoA oxygenase subunit PaaJ</fullName>
    </submittedName>
</protein>
<feature type="region of interest" description="Disordered" evidence="1">
    <location>
        <begin position="1"/>
        <end position="32"/>
    </location>
</feature>
<dbReference type="EMBL" id="CP116423">
    <property type="protein sequence ID" value="WCE70439.1"/>
    <property type="molecule type" value="Genomic_DNA"/>
</dbReference>
<feature type="compositionally biased region" description="Low complexity" evidence="1">
    <location>
        <begin position="16"/>
        <end position="27"/>
    </location>
</feature>
<evidence type="ECO:0000256" key="1">
    <source>
        <dbReference type="SAM" id="MobiDB-lite"/>
    </source>
</evidence>
<evidence type="ECO:0000259" key="3">
    <source>
        <dbReference type="Pfam" id="PF23451"/>
    </source>
</evidence>
<name>A0AAX3LP18_9RHOB</name>
<reference evidence="4" key="1">
    <citation type="submission" date="2023-01" db="EMBL/GenBank/DDBJ databases">
        <title>Comparative genomic analysis of cold water coral derived Sulfitobacter faviae: insights into their metabolism and habitat adaptation.</title>
        <authorList>
            <person name="Guo Y."/>
            <person name="Lin S."/>
            <person name="Huang Z."/>
            <person name="Tang K."/>
            <person name="Wang X."/>
        </authorList>
    </citation>
    <scope>NUCLEOTIDE SEQUENCE</scope>
    <source>
        <strain evidence="4">SCSIO W_1865</strain>
    </source>
</reference>
<dbReference type="PANTHER" id="PTHR42831:SF3">
    <property type="entry name" value="1,2-PHENYLACETYL-COA EPOXIDASE, SUBUNIT D-RELATED"/>
    <property type="match status" value="1"/>
</dbReference>
<evidence type="ECO:0000313" key="4">
    <source>
        <dbReference type="EMBL" id="WCE70439.1"/>
    </source>
</evidence>
<proteinExistence type="predicted"/>
<dbReference type="RefSeq" id="WP_271688710.1">
    <property type="nucleotide sequence ID" value="NZ_CP116423.1"/>
</dbReference>
<dbReference type="Pfam" id="PF23451">
    <property type="entry name" value="Zn_ribbon_PaaD"/>
    <property type="match status" value="1"/>
</dbReference>
<gene>
    <name evidence="4" type="primary">paaJ</name>
    <name evidence="4" type="ORF">PL336_00900</name>
</gene>
<evidence type="ECO:0000313" key="5">
    <source>
        <dbReference type="Proteomes" id="UP001210770"/>
    </source>
</evidence>
<dbReference type="InterPro" id="IPR034904">
    <property type="entry name" value="FSCA_dom_sf"/>
</dbReference>